<name>A0A329WU39_9GAMM</name>
<protein>
    <submittedName>
        <fullName evidence="1">Uncharacterized protein</fullName>
    </submittedName>
</protein>
<comment type="caution">
    <text evidence="1">The sequence shown here is derived from an EMBL/GenBank/DDBJ whole genome shotgun (WGS) entry which is preliminary data.</text>
</comment>
<evidence type="ECO:0000313" key="2">
    <source>
        <dbReference type="Proteomes" id="UP000250919"/>
    </source>
</evidence>
<dbReference type="GeneID" id="88808209"/>
<gene>
    <name evidence="1" type="ORF">CKY02_20585</name>
</gene>
<evidence type="ECO:0000313" key="1">
    <source>
        <dbReference type="EMBL" id="RAX07666.1"/>
    </source>
</evidence>
<accession>A0A329WU39</accession>
<dbReference type="RefSeq" id="WP_112896747.1">
    <property type="nucleotide sequence ID" value="NZ_CAWNYH010000057.1"/>
</dbReference>
<sequence length="70" mass="7890">MKYLYTGPAGGVTLADGTEVLLWSGKTVDLLEQHDYAKTLIALRYLHPLSEQQKNILKKKEKSEEVTDGR</sequence>
<dbReference type="EMBL" id="NSCM01000057">
    <property type="protein sequence ID" value="RAX07666.1"/>
    <property type="molecule type" value="Genomic_DNA"/>
</dbReference>
<dbReference type="AlphaFoldDB" id="A0A329WU39"/>
<dbReference type="Proteomes" id="UP000250919">
    <property type="component" value="Unassembled WGS sequence"/>
</dbReference>
<reference evidence="1 2" key="1">
    <citation type="journal article" date="2018" name="Int. J. Syst. Evol. Microbiol.">
        <title>Whole-genome-based revisit of Photorhabdus phylogeny: proposal for the elevation of most Photorhabdus subspecies to the species level and description of one novel species Photorhabdus bodei sp. nov., and one novel subspecies Photorhabdus laumondii subsp. clarkei subsp. nov.</title>
        <authorList>
            <person name="Machado R.A.R."/>
            <person name="Wuthrich D."/>
            <person name="Kuhnert P."/>
            <person name="Arce C.C.M."/>
            <person name="Thonen L."/>
            <person name="Ruiz C."/>
            <person name="Zhang X."/>
            <person name="Robert C.A.M."/>
            <person name="Karimi J."/>
            <person name="Kamali S."/>
            <person name="Ma J."/>
            <person name="Bruggmann R."/>
            <person name="Erb M."/>
        </authorList>
    </citation>
    <scope>NUCLEOTIDE SEQUENCE [LARGE SCALE GENOMIC DNA]</scope>
    <source>
        <strain evidence="1 2">LJ24-63</strain>
    </source>
</reference>
<proteinExistence type="predicted"/>
<organism evidence="1 2">
    <name type="scientific">Photorhabdus bodei</name>
    <dbReference type="NCBI Taxonomy" id="2029681"/>
    <lineage>
        <taxon>Bacteria</taxon>
        <taxon>Pseudomonadati</taxon>
        <taxon>Pseudomonadota</taxon>
        <taxon>Gammaproteobacteria</taxon>
        <taxon>Enterobacterales</taxon>
        <taxon>Morganellaceae</taxon>
        <taxon>Photorhabdus</taxon>
    </lineage>
</organism>